<dbReference type="AlphaFoldDB" id="B8IY22"/>
<protein>
    <submittedName>
        <fullName evidence="1">Uncharacterized protein</fullName>
    </submittedName>
</protein>
<dbReference type="Proteomes" id="UP000008207">
    <property type="component" value="Plasmid pMNOD04"/>
</dbReference>
<accession>B8IY22</accession>
<geneLocation type="plasmid" evidence="1 2">
    <name>pMNOD04</name>
</geneLocation>
<dbReference type="OrthoDB" id="8456029at2"/>
<dbReference type="RefSeq" id="WP_015926869.1">
    <property type="nucleotide sequence ID" value="NC_011895.1"/>
</dbReference>
<dbReference type="HOGENOM" id="CLU_1852882_0_0_5"/>
<evidence type="ECO:0000313" key="2">
    <source>
        <dbReference type="Proteomes" id="UP000008207"/>
    </source>
</evidence>
<organism evidence="1 2">
    <name type="scientific">Methylobacterium nodulans (strain LMG 21967 / CNCM I-2342 / ORS 2060)</name>
    <dbReference type="NCBI Taxonomy" id="460265"/>
    <lineage>
        <taxon>Bacteria</taxon>
        <taxon>Pseudomonadati</taxon>
        <taxon>Pseudomonadota</taxon>
        <taxon>Alphaproteobacteria</taxon>
        <taxon>Hyphomicrobiales</taxon>
        <taxon>Methylobacteriaceae</taxon>
        <taxon>Methylobacterium</taxon>
    </lineage>
</organism>
<reference evidence="2" key="1">
    <citation type="submission" date="2009-01" db="EMBL/GenBank/DDBJ databases">
        <title>Complete sequence of plasmid 4 of Methylobacterium nodulans ORS 2060.</title>
        <authorList>
            <consortium name="US DOE Joint Genome Institute"/>
            <person name="Lucas S."/>
            <person name="Copeland A."/>
            <person name="Lapidus A."/>
            <person name="Glavina del Rio T."/>
            <person name="Dalin E."/>
            <person name="Tice H."/>
            <person name="Bruce D."/>
            <person name="Goodwin L."/>
            <person name="Pitluck S."/>
            <person name="Sims D."/>
            <person name="Brettin T."/>
            <person name="Detter J.C."/>
            <person name="Han C."/>
            <person name="Larimer F."/>
            <person name="Land M."/>
            <person name="Hauser L."/>
            <person name="Kyrpides N."/>
            <person name="Ivanova N."/>
            <person name="Marx C.J."/>
            <person name="Richardson P."/>
        </authorList>
    </citation>
    <scope>NUCLEOTIDE SEQUENCE [LARGE SCALE GENOMIC DNA]</scope>
    <source>
        <strain evidence="2">LMG 21967 / CNCM I-2342 / ORS 2060</strain>
        <plasmid evidence="2">Plasmid pMNOD04</plasmid>
    </source>
</reference>
<dbReference type="EMBL" id="CP001353">
    <property type="protein sequence ID" value="ACL63312.1"/>
    <property type="molecule type" value="Genomic_DNA"/>
</dbReference>
<keyword evidence="1" id="KW-0614">Plasmid</keyword>
<gene>
    <name evidence="1" type="ordered locus">Mnod_7719</name>
</gene>
<evidence type="ECO:0000313" key="1">
    <source>
        <dbReference type="EMBL" id="ACL63312.1"/>
    </source>
</evidence>
<dbReference type="KEGG" id="mno:Mnod_7719"/>
<sequence length="138" mass="15620">MKNHRALKKLKHRTVDTGHVRDSPRHEVADETMAIIIPAIERAKNGGVAHIADVFSVALVENGEDDQPLVYDIYVGAKPVVRCALILGANLDLSVRFLPEIMRMSPDVMMMLGDLERCLAWSFIEVWWRETGKVRRSN</sequence>
<proteinExistence type="predicted"/>
<name>B8IY22_METNO</name>
<keyword evidence="2" id="KW-1185">Reference proteome</keyword>